<feature type="transmembrane region" description="Helical" evidence="12">
    <location>
        <begin position="125"/>
        <end position="145"/>
    </location>
</feature>
<evidence type="ECO:0000256" key="5">
    <source>
        <dbReference type="ARBA" id="ARBA00022692"/>
    </source>
</evidence>
<dbReference type="NCBIfam" id="TIGR01131">
    <property type="entry name" value="ATP_synt_6_or_A"/>
    <property type="match status" value="1"/>
</dbReference>
<keyword evidence="6" id="KW-0375">Hydrogen ion transport</keyword>
<keyword evidence="5 12" id="KW-0812">Transmembrane</keyword>
<dbReference type="InterPro" id="IPR023011">
    <property type="entry name" value="ATP_synth_F0_asu_AS"/>
</dbReference>
<sequence length="219" mass="24688">MSMFDPCSVFDMPLKWLFTVMVVLIVPTCYWHVSSGMMGVISYMKSVLFESLKELFANYKDFMLLLLSLFLLVFSSNLVGLSPFVFTVSSHLVYSFSFSFPLWLGGVIYSLRFSWEKVMAHLTPLGSPFVLAPFLVVIELVSLVIRPMSLGVRLMANMTAGHMIMALVEQWSVASLNNLVLSGLISVLILFELGVAMIQAYVFMSLMSLYFEESNSQFN</sequence>
<organism evidence="13">
    <name type="scientific">Haematopinus asini</name>
    <dbReference type="NCBI Taxonomy" id="1461129"/>
    <lineage>
        <taxon>Eukaryota</taxon>
        <taxon>Metazoa</taxon>
        <taxon>Ecdysozoa</taxon>
        <taxon>Arthropoda</taxon>
        <taxon>Hexapoda</taxon>
        <taxon>Insecta</taxon>
        <taxon>Pterygota</taxon>
        <taxon>Neoptera</taxon>
        <taxon>Paraneoptera</taxon>
        <taxon>Psocodea</taxon>
        <taxon>Troctomorpha</taxon>
        <taxon>Phthiraptera</taxon>
        <taxon>Anoplura</taxon>
        <taxon>Haematopinidae</taxon>
        <taxon>Haematopinus</taxon>
    </lineage>
</organism>
<evidence type="ECO:0000256" key="6">
    <source>
        <dbReference type="ARBA" id="ARBA00022781"/>
    </source>
</evidence>
<evidence type="ECO:0000256" key="11">
    <source>
        <dbReference type="RuleBase" id="RU004450"/>
    </source>
</evidence>
<dbReference type="AlphaFoldDB" id="A0A059TCM3"/>
<feature type="transmembrane region" description="Helical" evidence="12">
    <location>
        <begin position="92"/>
        <end position="113"/>
    </location>
</feature>
<evidence type="ECO:0000256" key="7">
    <source>
        <dbReference type="ARBA" id="ARBA00022989"/>
    </source>
</evidence>
<dbReference type="PANTHER" id="PTHR11410:SF0">
    <property type="entry name" value="ATP SYNTHASE SUBUNIT A"/>
    <property type="match status" value="1"/>
</dbReference>
<evidence type="ECO:0000256" key="3">
    <source>
        <dbReference type="ARBA" id="ARBA00022448"/>
    </source>
</evidence>
<dbReference type="EMBL" id="KJ434035">
    <property type="protein sequence ID" value="AHY04291.1"/>
    <property type="molecule type" value="Genomic_DNA"/>
</dbReference>
<dbReference type="PROSITE" id="PS00449">
    <property type="entry name" value="ATPASE_A"/>
    <property type="match status" value="1"/>
</dbReference>
<keyword evidence="10" id="KW-0066">ATP synthesis</keyword>
<keyword evidence="3" id="KW-0813">Transport</keyword>
<feature type="transmembrane region" description="Helical" evidence="12">
    <location>
        <begin position="180"/>
        <end position="204"/>
    </location>
</feature>
<dbReference type="CDD" id="cd00310">
    <property type="entry name" value="ATP-synt_Fo_a_6"/>
    <property type="match status" value="1"/>
</dbReference>
<evidence type="ECO:0000256" key="2">
    <source>
        <dbReference type="ARBA" id="ARBA00006810"/>
    </source>
</evidence>
<dbReference type="InterPro" id="IPR035908">
    <property type="entry name" value="F0_ATP_A_sf"/>
</dbReference>
<geneLocation type="mitochondrion" evidence="13"/>
<dbReference type="GO" id="GO:0045259">
    <property type="term" value="C:proton-transporting ATP synthase complex"/>
    <property type="evidence" value="ECO:0007669"/>
    <property type="project" value="UniProtKB-KW"/>
</dbReference>
<evidence type="ECO:0000256" key="12">
    <source>
        <dbReference type="SAM" id="Phobius"/>
    </source>
</evidence>
<dbReference type="SUPFAM" id="SSF81336">
    <property type="entry name" value="F1F0 ATP synthase subunit A"/>
    <property type="match status" value="1"/>
</dbReference>
<feature type="transmembrane region" description="Helical" evidence="12">
    <location>
        <begin position="16"/>
        <end position="41"/>
    </location>
</feature>
<evidence type="ECO:0000313" key="13">
    <source>
        <dbReference type="EMBL" id="AHY04291.1"/>
    </source>
</evidence>
<dbReference type="GO" id="GO:0005743">
    <property type="term" value="C:mitochondrial inner membrane"/>
    <property type="evidence" value="ECO:0007669"/>
    <property type="project" value="UniProtKB-SubCell"/>
</dbReference>
<evidence type="ECO:0000256" key="8">
    <source>
        <dbReference type="ARBA" id="ARBA00023065"/>
    </source>
</evidence>
<keyword evidence="8" id="KW-0406">Ion transport</keyword>
<dbReference type="Pfam" id="PF00119">
    <property type="entry name" value="ATP-synt_A"/>
    <property type="match status" value="1"/>
</dbReference>
<protein>
    <recommendedName>
        <fullName evidence="11">ATP synthase subunit a</fullName>
    </recommendedName>
</protein>
<dbReference type="InterPro" id="IPR045083">
    <property type="entry name" value="ATP_synth_F0_asu_bact/mt"/>
</dbReference>
<evidence type="ECO:0000256" key="4">
    <source>
        <dbReference type="ARBA" id="ARBA00022547"/>
    </source>
</evidence>
<evidence type="ECO:0000256" key="9">
    <source>
        <dbReference type="ARBA" id="ARBA00023136"/>
    </source>
</evidence>
<keyword evidence="7 12" id="KW-1133">Transmembrane helix</keyword>
<dbReference type="PRINTS" id="PR00123">
    <property type="entry name" value="ATPASEA"/>
</dbReference>
<comment type="similarity">
    <text evidence="2">Belongs to the ATPase A chain family.</text>
</comment>
<proteinExistence type="inferred from homology"/>
<evidence type="ECO:0000256" key="10">
    <source>
        <dbReference type="ARBA" id="ARBA00023310"/>
    </source>
</evidence>
<dbReference type="Gene3D" id="1.20.120.220">
    <property type="entry name" value="ATP synthase, F0 complex, subunit A"/>
    <property type="match status" value="1"/>
</dbReference>
<reference evidence="13" key="2">
    <citation type="submission" date="2014-02" db="EMBL/GenBank/DDBJ databases">
        <authorList>
            <person name="Song S."/>
            <person name="Barker S."/>
            <person name="Shao R."/>
        </authorList>
    </citation>
    <scope>NUCLEOTIDE SEQUENCE</scope>
    <source>
        <strain evidence="13">B2448</strain>
    </source>
</reference>
<name>A0A059TCM3_9NEOP</name>
<keyword evidence="13" id="KW-0496">Mitochondrion</keyword>
<keyword evidence="9 12" id="KW-0472">Membrane</keyword>
<accession>A0A059TCM3</accession>
<comment type="subcellular location">
    <subcellularLocation>
        <location evidence="1">Membrane</location>
        <topology evidence="1">Multi-pass membrane protein</topology>
    </subcellularLocation>
    <subcellularLocation>
        <location evidence="11">Mitochondrion inner membrane</location>
        <topology evidence="11">Multi-pass membrane protein</topology>
    </subcellularLocation>
</comment>
<gene>
    <name evidence="13" type="primary">atp6</name>
</gene>
<dbReference type="PANTHER" id="PTHR11410">
    <property type="entry name" value="ATP SYNTHASE SUBUNIT A"/>
    <property type="match status" value="1"/>
</dbReference>
<keyword evidence="4" id="KW-0138">CF(0)</keyword>
<dbReference type="EMBL" id="KF939321">
    <property type="protein sequence ID" value="AHJ39835.1"/>
    <property type="molecule type" value="Genomic_DNA"/>
</dbReference>
<evidence type="ECO:0000256" key="1">
    <source>
        <dbReference type="ARBA" id="ARBA00004141"/>
    </source>
</evidence>
<dbReference type="InterPro" id="IPR000568">
    <property type="entry name" value="ATP_synth_F0_asu"/>
</dbReference>
<reference evidence="13" key="1">
    <citation type="journal article" date="2014" name="Parasit. Vectors">
        <title>Variation in mitochondrial minichromosome composition between blood-sucking lice of the genus Haematopinus that infest horses and pigs.</title>
        <authorList>
            <person name="Song S.D."/>
            <person name="Barker S.C."/>
            <person name="Shao R."/>
        </authorList>
    </citation>
    <scope>NUCLEOTIDE SEQUENCE</scope>
    <source>
        <strain evidence="13">B2448</strain>
    </source>
</reference>
<dbReference type="GO" id="GO:0046933">
    <property type="term" value="F:proton-transporting ATP synthase activity, rotational mechanism"/>
    <property type="evidence" value="ECO:0007669"/>
    <property type="project" value="TreeGrafter"/>
</dbReference>
<feature type="transmembrane region" description="Helical" evidence="12">
    <location>
        <begin position="62"/>
        <end position="86"/>
    </location>
</feature>